<gene>
    <name evidence="11" type="ORF">J1899_02900</name>
</gene>
<keyword evidence="6 11" id="KW-0695">RNA-directed DNA polymerase</keyword>
<dbReference type="InterPro" id="IPR000123">
    <property type="entry name" value="Reverse_transcriptase_msDNA"/>
</dbReference>
<keyword evidence="2" id="KW-0808">Transferase</keyword>
<keyword evidence="3" id="KW-0548">Nucleotidyltransferase</keyword>
<evidence type="ECO:0000256" key="6">
    <source>
        <dbReference type="ARBA" id="ARBA00022918"/>
    </source>
</evidence>
<keyword evidence="5" id="KW-0460">Magnesium</keyword>
<dbReference type="CDD" id="cd03487">
    <property type="entry name" value="RT_Bac_retron_II"/>
    <property type="match status" value="1"/>
</dbReference>
<name>A0ABX8FDA9_9BACI</name>
<evidence type="ECO:0000256" key="2">
    <source>
        <dbReference type="ARBA" id="ARBA00022679"/>
    </source>
</evidence>
<evidence type="ECO:0000256" key="3">
    <source>
        <dbReference type="ARBA" id="ARBA00022695"/>
    </source>
</evidence>
<keyword evidence="7" id="KW-0051">Antiviral defense</keyword>
<reference evidence="11 12" key="1">
    <citation type="submission" date="2021-03" db="EMBL/GenBank/DDBJ databases">
        <title>The first data on the complete genome of the tetrodotoxin-producing bacterium.</title>
        <authorList>
            <person name="Melnikova D.I."/>
            <person name="Nijland R."/>
            <person name="Magarlamov T.Y."/>
        </authorList>
    </citation>
    <scope>NUCLEOTIDE SEQUENCE [LARGE SCALE GENOMIC DNA]</scope>
    <source>
        <strain evidence="11 12">1839</strain>
    </source>
</reference>
<evidence type="ECO:0000256" key="8">
    <source>
        <dbReference type="ARBA" id="ARBA00034120"/>
    </source>
</evidence>
<dbReference type="PANTHER" id="PTHR34047">
    <property type="entry name" value="NUCLEAR INTRON MATURASE 1, MITOCHONDRIAL-RELATED"/>
    <property type="match status" value="1"/>
</dbReference>
<evidence type="ECO:0000259" key="10">
    <source>
        <dbReference type="PROSITE" id="PS50878"/>
    </source>
</evidence>
<dbReference type="InterPro" id="IPR043502">
    <property type="entry name" value="DNA/RNA_pol_sf"/>
</dbReference>
<evidence type="ECO:0000256" key="9">
    <source>
        <dbReference type="ARBA" id="ARBA00048173"/>
    </source>
</evidence>
<evidence type="ECO:0000313" key="12">
    <source>
        <dbReference type="Proteomes" id="UP000679247"/>
    </source>
</evidence>
<evidence type="ECO:0000256" key="7">
    <source>
        <dbReference type="ARBA" id="ARBA00023118"/>
    </source>
</evidence>
<dbReference type="Proteomes" id="UP000679247">
    <property type="component" value="Chromosome"/>
</dbReference>
<keyword evidence="12" id="KW-1185">Reference proteome</keyword>
<dbReference type="GO" id="GO:0003964">
    <property type="term" value="F:RNA-directed DNA polymerase activity"/>
    <property type="evidence" value="ECO:0007669"/>
    <property type="project" value="UniProtKB-KW"/>
</dbReference>
<dbReference type="PRINTS" id="PR00866">
    <property type="entry name" value="RNADNAPOLMS"/>
</dbReference>
<dbReference type="InterPro" id="IPR051083">
    <property type="entry name" value="GrpII_Intron_Splice-Mob/Def"/>
</dbReference>
<evidence type="ECO:0000313" key="11">
    <source>
        <dbReference type="EMBL" id="QVY62079.1"/>
    </source>
</evidence>
<evidence type="ECO:0000256" key="5">
    <source>
        <dbReference type="ARBA" id="ARBA00022842"/>
    </source>
</evidence>
<sequence>MHIEDLNTFETKILRESTKTCVEILKVEKISKAYYTKTISKKNGMKRTLHCINNEHILYKLQGNLKRNFFDYIPLSSHAYGYVKGKSYYNYLEPHVGNDIFLKLDIKDFFGSIKENKLREVLGYYVDDINVSDNFTLIDFIVKVVTVDGKLPQGAVTSPVLSNILFRHLDIRISRYCKKFGITYTRYVDDILLSSASFYLHKKVFVNGIKKILKSYDLYLNTNKIIKTKNEISLNGFVIGKEIRLSRKKTAFISAIIYCYQQTNKKNVDNFIKEIKEHFKLTDSTEINLLWLHNYLAGYRSFLLGLLPFDSVGVLPEHLSKSNRKLLYKINEIEKILDLLIL</sequence>
<dbReference type="EMBL" id="CP071709">
    <property type="protein sequence ID" value="QVY62079.1"/>
    <property type="molecule type" value="Genomic_DNA"/>
</dbReference>
<proteinExistence type="inferred from homology"/>
<comment type="catalytic activity">
    <reaction evidence="9">
        <text>DNA(n) + a 2'-deoxyribonucleoside 5'-triphosphate = DNA(n+1) + diphosphate</text>
        <dbReference type="Rhea" id="RHEA:22508"/>
        <dbReference type="Rhea" id="RHEA-COMP:17339"/>
        <dbReference type="Rhea" id="RHEA-COMP:17340"/>
        <dbReference type="ChEBI" id="CHEBI:33019"/>
        <dbReference type="ChEBI" id="CHEBI:61560"/>
        <dbReference type="ChEBI" id="CHEBI:173112"/>
        <dbReference type="EC" id="2.7.7.49"/>
    </reaction>
</comment>
<dbReference type="EC" id="2.7.7.49" evidence="1"/>
<dbReference type="InterPro" id="IPR043128">
    <property type="entry name" value="Rev_trsase/Diguanyl_cyclase"/>
</dbReference>
<dbReference type="InterPro" id="IPR000477">
    <property type="entry name" value="RT_dom"/>
</dbReference>
<feature type="domain" description="Reverse transcriptase" evidence="10">
    <location>
        <begin position="1"/>
        <end position="239"/>
    </location>
</feature>
<dbReference type="RefSeq" id="WP_214477434.1">
    <property type="nucleotide sequence ID" value="NZ_CP071709.1"/>
</dbReference>
<accession>A0ABX8FDA9</accession>
<dbReference type="PROSITE" id="PS50878">
    <property type="entry name" value="RT_POL"/>
    <property type="match status" value="1"/>
</dbReference>
<evidence type="ECO:0000256" key="4">
    <source>
        <dbReference type="ARBA" id="ARBA00022723"/>
    </source>
</evidence>
<keyword evidence="4" id="KW-0479">Metal-binding</keyword>
<comment type="similarity">
    <text evidence="8">Belongs to the bacterial reverse transcriptase family.</text>
</comment>
<organism evidence="11 12">
    <name type="scientific">Cytobacillus gottheilii</name>
    <dbReference type="NCBI Taxonomy" id="859144"/>
    <lineage>
        <taxon>Bacteria</taxon>
        <taxon>Bacillati</taxon>
        <taxon>Bacillota</taxon>
        <taxon>Bacilli</taxon>
        <taxon>Bacillales</taxon>
        <taxon>Bacillaceae</taxon>
        <taxon>Cytobacillus</taxon>
    </lineage>
</organism>
<dbReference type="Gene3D" id="3.30.70.270">
    <property type="match status" value="1"/>
</dbReference>
<dbReference type="Pfam" id="PF00078">
    <property type="entry name" value="RVT_1"/>
    <property type="match status" value="1"/>
</dbReference>
<dbReference type="SUPFAM" id="SSF56672">
    <property type="entry name" value="DNA/RNA polymerases"/>
    <property type="match status" value="1"/>
</dbReference>
<evidence type="ECO:0000256" key="1">
    <source>
        <dbReference type="ARBA" id="ARBA00012493"/>
    </source>
</evidence>
<protein>
    <recommendedName>
        <fullName evidence="1">RNA-directed DNA polymerase</fullName>
        <ecNumber evidence="1">2.7.7.49</ecNumber>
    </recommendedName>
</protein>